<sequence>SNSQPLYVIVDAEGNVLIQPSGADYNVNSYAAYLKSGIDAFNSKE</sequence>
<evidence type="ECO:0000313" key="1">
    <source>
        <dbReference type="EMBL" id="MBD1423656.1"/>
    </source>
</evidence>
<proteinExistence type="predicted"/>
<dbReference type="Gene3D" id="3.40.30.10">
    <property type="entry name" value="Glutaredoxin"/>
    <property type="match status" value="1"/>
</dbReference>
<dbReference type="EMBL" id="JACNYL010000006">
    <property type="protein sequence ID" value="MBD1423656.1"/>
    <property type="molecule type" value="Genomic_DNA"/>
</dbReference>
<gene>
    <name evidence="1" type="ORF">H8B21_19015</name>
</gene>
<reference evidence="1 2" key="1">
    <citation type="submission" date="2020-08" db="EMBL/GenBank/DDBJ databases">
        <title>Sphingobacterium sp. DN00404 isolated from aquaculture water.</title>
        <authorList>
            <person name="Zhang M."/>
        </authorList>
    </citation>
    <scope>NUCLEOTIDE SEQUENCE [LARGE SCALE GENOMIC DNA]</scope>
    <source>
        <strain evidence="1 2">KCTC 42746</strain>
    </source>
</reference>
<dbReference type="Proteomes" id="UP000651112">
    <property type="component" value="Unassembled WGS sequence"/>
</dbReference>
<protein>
    <submittedName>
        <fullName evidence="1">Uncharacterized protein</fullName>
    </submittedName>
</protein>
<accession>A0ABR7XX64</accession>
<feature type="non-terminal residue" evidence="1">
    <location>
        <position position="1"/>
    </location>
</feature>
<organism evidence="1 2">
    <name type="scientific">Sphingobacterium chuzhouense</name>
    <dbReference type="NCBI Taxonomy" id="1742264"/>
    <lineage>
        <taxon>Bacteria</taxon>
        <taxon>Pseudomonadati</taxon>
        <taxon>Bacteroidota</taxon>
        <taxon>Sphingobacteriia</taxon>
        <taxon>Sphingobacteriales</taxon>
        <taxon>Sphingobacteriaceae</taxon>
        <taxon>Sphingobacterium</taxon>
    </lineage>
</organism>
<comment type="caution">
    <text evidence="1">The sequence shown here is derived from an EMBL/GenBank/DDBJ whole genome shotgun (WGS) entry which is preliminary data.</text>
</comment>
<name>A0ABR7XX64_9SPHI</name>
<evidence type="ECO:0000313" key="2">
    <source>
        <dbReference type="Proteomes" id="UP000651112"/>
    </source>
</evidence>
<keyword evidence="2" id="KW-1185">Reference proteome</keyword>